<evidence type="ECO:0008006" key="4">
    <source>
        <dbReference type="Google" id="ProtNLM"/>
    </source>
</evidence>
<evidence type="ECO:0000313" key="3">
    <source>
        <dbReference type="Proteomes" id="UP001054889"/>
    </source>
</evidence>
<sequence length="89" mass="9617">MSSAHLRSLMFSVPVPSAITGVALIWRLAGVAVSRRIRAPTWSLHPALVILTRPPSKISSPRRFITSSCRIPPSTAGMSWAHLMAGCHC</sequence>
<dbReference type="Proteomes" id="UP001054889">
    <property type="component" value="Unassembled WGS sequence"/>
</dbReference>
<feature type="transmembrane region" description="Helical" evidence="1">
    <location>
        <begin position="6"/>
        <end position="29"/>
    </location>
</feature>
<reference evidence="2" key="2">
    <citation type="submission" date="2021-12" db="EMBL/GenBank/DDBJ databases">
        <title>Resequencing data analysis of finger millet.</title>
        <authorList>
            <person name="Hatakeyama M."/>
            <person name="Aluri S."/>
            <person name="Balachadran M.T."/>
            <person name="Sivarajan S.R."/>
            <person name="Poveda L."/>
            <person name="Shimizu-Inatsugi R."/>
            <person name="Schlapbach R."/>
            <person name="Sreeman S.M."/>
            <person name="Shimizu K.K."/>
        </authorList>
    </citation>
    <scope>NUCLEOTIDE SEQUENCE</scope>
</reference>
<keyword evidence="1" id="KW-0812">Transmembrane</keyword>
<reference evidence="2" key="1">
    <citation type="journal article" date="2018" name="DNA Res.">
        <title>Multiple hybrid de novo genome assembly of finger millet, an orphan allotetraploid crop.</title>
        <authorList>
            <person name="Hatakeyama M."/>
            <person name="Aluri S."/>
            <person name="Balachadran M.T."/>
            <person name="Sivarajan S.R."/>
            <person name="Patrignani A."/>
            <person name="Gruter S."/>
            <person name="Poveda L."/>
            <person name="Shimizu-Inatsugi R."/>
            <person name="Baeten J."/>
            <person name="Francoijs K.J."/>
            <person name="Nataraja K.N."/>
            <person name="Reddy Y.A.N."/>
            <person name="Phadnis S."/>
            <person name="Ravikumar R.L."/>
            <person name="Schlapbach R."/>
            <person name="Sreeman S.M."/>
            <person name="Shimizu K.K."/>
        </authorList>
    </citation>
    <scope>NUCLEOTIDE SEQUENCE</scope>
</reference>
<evidence type="ECO:0000313" key="2">
    <source>
        <dbReference type="EMBL" id="GJM93334.1"/>
    </source>
</evidence>
<evidence type="ECO:0000256" key="1">
    <source>
        <dbReference type="SAM" id="Phobius"/>
    </source>
</evidence>
<gene>
    <name evidence="2" type="primary">ga09881</name>
    <name evidence="2" type="ORF">PR202_ga09881</name>
</gene>
<name>A0AAV5C530_ELECO</name>
<proteinExistence type="predicted"/>
<keyword evidence="1" id="KW-1133">Transmembrane helix</keyword>
<dbReference type="AlphaFoldDB" id="A0AAV5C530"/>
<comment type="caution">
    <text evidence="2">The sequence shown here is derived from an EMBL/GenBank/DDBJ whole genome shotgun (WGS) entry which is preliminary data.</text>
</comment>
<protein>
    <recommendedName>
        <fullName evidence="4">Secreted protein</fullName>
    </recommendedName>
</protein>
<dbReference type="EMBL" id="BQKI01000004">
    <property type="protein sequence ID" value="GJM93334.1"/>
    <property type="molecule type" value="Genomic_DNA"/>
</dbReference>
<keyword evidence="1" id="KW-0472">Membrane</keyword>
<keyword evidence="3" id="KW-1185">Reference proteome</keyword>
<organism evidence="2 3">
    <name type="scientific">Eleusine coracana subsp. coracana</name>
    <dbReference type="NCBI Taxonomy" id="191504"/>
    <lineage>
        <taxon>Eukaryota</taxon>
        <taxon>Viridiplantae</taxon>
        <taxon>Streptophyta</taxon>
        <taxon>Embryophyta</taxon>
        <taxon>Tracheophyta</taxon>
        <taxon>Spermatophyta</taxon>
        <taxon>Magnoliopsida</taxon>
        <taxon>Liliopsida</taxon>
        <taxon>Poales</taxon>
        <taxon>Poaceae</taxon>
        <taxon>PACMAD clade</taxon>
        <taxon>Chloridoideae</taxon>
        <taxon>Cynodonteae</taxon>
        <taxon>Eleusininae</taxon>
        <taxon>Eleusine</taxon>
    </lineage>
</organism>
<accession>A0AAV5C530</accession>